<gene>
    <name evidence="4" type="ORF">M0R45_012053</name>
</gene>
<dbReference type="Proteomes" id="UP001457282">
    <property type="component" value="Unassembled WGS sequence"/>
</dbReference>
<feature type="compositionally biased region" description="Polar residues" evidence="3">
    <location>
        <begin position="157"/>
        <end position="166"/>
    </location>
</feature>
<evidence type="ECO:0000313" key="4">
    <source>
        <dbReference type="EMBL" id="KAK9946597.1"/>
    </source>
</evidence>
<dbReference type="GO" id="GO:0031491">
    <property type="term" value="F:nucleosome binding"/>
    <property type="evidence" value="ECO:0007669"/>
    <property type="project" value="TreeGrafter"/>
</dbReference>
<dbReference type="EMBL" id="JBEDUW010000002">
    <property type="protein sequence ID" value="KAK9946597.1"/>
    <property type="molecule type" value="Genomic_DNA"/>
</dbReference>
<evidence type="ECO:0000313" key="5">
    <source>
        <dbReference type="Proteomes" id="UP001457282"/>
    </source>
</evidence>
<keyword evidence="2" id="KW-0539">Nucleus</keyword>
<dbReference type="PANTHER" id="PTHR15502">
    <property type="entry name" value="CALCINEURIN-BINDING PROTEIN CABIN 1-RELATED"/>
    <property type="match status" value="1"/>
</dbReference>
<keyword evidence="5" id="KW-1185">Reference proteome</keyword>
<reference evidence="4 5" key="1">
    <citation type="journal article" date="2023" name="G3 (Bethesda)">
        <title>A chromosome-length genome assembly and annotation of blackberry (Rubus argutus, cv. 'Hillquist').</title>
        <authorList>
            <person name="Bruna T."/>
            <person name="Aryal R."/>
            <person name="Dudchenko O."/>
            <person name="Sargent D.J."/>
            <person name="Mead D."/>
            <person name="Buti M."/>
            <person name="Cavallini A."/>
            <person name="Hytonen T."/>
            <person name="Andres J."/>
            <person name="Pham M."/>
            <person name="Weisz D."/>
            <person name="Mascagni F."/>
            <person name="Usai G."/>
            <person name="Natali L."/>
            <person name="Bassil N."/>
            <person name="Fernandez G.E."/>
            <person name="Lomsadze A."/>
            <person name="Armour M."/>
            <person name="Olukolu B."/>
            <person name="Poorten T."/>
            <person name="Britton C."/>
            <person name="Davik J."/>
            <person name="Ashrafi H."/>
            <person name="Aiden E.L."/>
            <person name="Borodovsky M."/>
            <person name="Worthington M."/>
        </authorList>
    </citation>
    <scope>NUCLEOTIDE SEQUENCE [LARGE SCALE GENOMIC DNA]</scope>
    <source>
        <strain evidence="4">PI 553951</strain>
    </source>
</reference>
<protein>
    <submittedName>
        <fullName evidence="4">Uncharacterized protein</fullName>
    </submittedName>
</protein>
<feature type="region of interest" description="Disordered" evidence="3">
    <location>
        <begin position="157"/>
        <end position="177"/>
    </location>
</feature>
<name>A0AAW1YCT3_RUBAR</name>
<comment type="caution">
    <text evidence="4">The sequence shown here is derived from an EMBL/GenBank/DDBJ whole genome shotgun (WGS) entry which is preliminary data.</text>
</comment>
<dbReference type="InterPro" id="IPR033053">
    <property type="entry name" value="Hir3/CABIN1"/>
</dbReference>
<evidence type="ECO:0000256" key="3">
    <source>
        <dbReference type="SAM" id="MobiDB-lite"/>
    </source>
</evidence>
<dbReference type="PANTHER" id="PTHR15502:SF7">
    <property type="entry name" value="CALCINEURIN-BINDING PROTEIN CABIN-1"/>
    <property type="match status" value="1"/>
</dbReference>
<organism evidence="4 5">
    <name type="scientific">Rubus argutus</name>
    <name type="common">Southern blackberry</name>
    <dbReference type="NCBI Taxonomy" id="59490"/>
    <lineage>
        <taxon>Eukaryota</taxon>
        <taxon>Viridiplantae</taxon>
        <taxon>Streptophyta</taxon>
        <taxon>Embryophyta</taxon>
        <taxon>Tracheophyta</taxon>
        <taxon>Spermatophyta</taxon>
        <taxon>Magnoliopsida</taxon>
        <taxon>eudicotyledons</taxon>
        <taxon>Gunneridae</taxon>
        <taxon>Pentapetalae</taxon>
        <taxon>rosids</taxon>
        <taxon>fabids</taxon>
        <taxon>Rosales</taxon>
        <taxon>Rosaceae</taxon>
        <taxon>Rosoideae</taxon>
        <taxon>Rosoideae incertae sedis</taxon>
        <taxon>Rubus</taxon>
    </lineage>
</organism>
<dbReference type="GO" id="GO:0006325">
    <property type="term" value="P:chromatin organization"/>
    <property type="evidence" value="ECO:0007669"/>
    <property type="project" value="InterPro"/>
</dbReference>
<dbReference type="AlphaFoldDB" id="A0AAW1YCT3"/>
<sequence>MPSSGVNLYLVPSSSWLAKDTQFRPSMDGAEILDLSIPRKLLLWAYTLLHGRYTNISFVVKHCEENARSKMKKGAGTSSVPSNASIANTTTTHTATASVAAFGRDGVGHSGTSDTEAAPAVVAASLSEGTMQCTNQSPSVAETSLFAAHPLYQSNNTIAERSNTTGADEGASDKVDI</sequence>
<evidence type="ECO:0000256" key="1">
    <source>
        <dbReference type="ARBA" id="ARBA00004123"/>
    </source>
</evidence>
<accession>A0AAW1YCT3</accession>
<dbReference type="GO" id="GO:0005634">
    <property type="term" value="C:nucleus"/>
    <property type="evidence" value="ECO:0007669"/>
    <property type="project" value="UniProtKB-SubCell"/>
</dbReference>
<comment type="subcellular location">
    <subcellularLocation>
        <location evidence="1">Nucleus</location>
    </subcellularLocation>
</comment>
<proteinExistence type="predicted"/>
<evidence type="ECO:0000256" key="2">
    <source>
        <dbReference type="ARBA" id="ARBA00023242"/>
    </source>
</evidence>